<keyword evidence="3 6" id="KW-0560">Oxidoreductase</keyword>
<keyword evidence="9" id="KW-1185">Reference proteome</keyword>
<organism evidence="8 9">
    <name type="scientific">Lentzea aerocolonigenes</name>
    <name type="common">Lechevalieria aerocolonigenes</name>
    <name type="synonym">Saccharothrix aerocolonigenes</name>
    <dbReference type="NCBI Taxonomy" id="68170"/>
    <lineage>
        <taxon>Bacteria</taxon>
        <taxon>Bacillati</taxon>
        <taxon>Actinomycetota</taxon>
        <taxon>Actinomycetes</taxon>
        <taxon>Pseudonocardiales</taxon>
        <taxon>Pseudonocardiaceae</taxon>
        <taxon>Lentzea</taxon>
    </lineage>
</organism>
<protein>
    <recommendedName>
        <fullName evidence="6">FMN dependent NADH:quinone oxidoreductase</fullName>
        <ecNumber evidence="6">1.6.5.-</ecNumber>
    </recommendedName>
    <alternativeName>
        <fullName evidence="6">Azo-dye reductase</fullName>
    </alternativeName>
    <alternativeName>
        <fullName evidence="6">FMN-dependent NADH-azo compound oxidoreductase</fullName>
    </alternativeName>
    <alternativeName>
        <fullName evidence="6">FMN-dependent NADH-azoreductase</fullName>
        <ecNumber evidence="6">1.7.1.17</ecNumber>
    </alternativeName>
</protein>
<sequence>MTNLLHIDSSIRHEGSVTREITGAFADVWRSSNPEGGYTYRDLNAEPVPHVDGSPHDIKAHLVAEVRAADVILIGAPMYNFSIPSTLKAWIDQVASQEFFPREDGTFELGGKRVVVVTARGGSYKPGTPREGFDFQEPYLRAVLSMIGLDQNLEFVHAELTMADVNPQMHQFRELAVESLADAHRVVKELASA</sequence>
<dbReference type="PATRIC" id="fig|68170.10.peg.1518"/>
<evidence type="ECO:0000256" key="6">
    <source>
        <dbReference type="HAMAP-Rule" id="MF_01216"/>
    </source>
</evidence>
<evidence type="ECO:0000256" key="2">
    <source>
        <dbReference type="ARBA" id="ARBA00022643"/>
    </source>
</evidence>
<comment type="subunit">
    <text evidence="6">Homodimer.</text>
</comment>
<dbReference type="InterPro" id="IPR023048">
    <property type="entry name" value="NADH:quinone_OxRdtase_FMN_depd"/>
</dbReference>
<dbReference type="PANTHER" id="PTHR43741">
    <property type="entry name" value="FMN-DEPENDENT NADH-AZOREDUCTASE 1"/>
    <property type="match status" value="1"/>
</dbReference>
<dbReference type="InterPro" id="IPR029039">
    <property type="entry name" value="Flavoprotein-like_sf"/>
</dbReference>
<keyword evidence="2 6" id="KW-0288">FMN</keyword>
<feature type="domain" description="Flavodoxin-like fold" evidence="7">
    <location>
        <begin position="3"/>
        <end position="170"/>
    </location>
</feature>
<gene>
    <name evidence="6" type="primary">azoR</name>
    <name evidence="8" type="ORF">UK23_42070</name>
</gene>
<evidence type="ECO:0000256" key="3">
    <source>
        <dbReference type="ARBA" id="ARBA00023002"/>
    </source>
</evidence>
<evidence type="ECO:0000313" key="8">
    <source>
        <dbReference type="EMBL" id="KJK36471.1"/>
    </source>
</evidence>
<comment type="similarity">
    <text evidence="6">Belongs to the azoreductase type 1 family.</text>
</comment>
<dbReference type="EMBL" id="JYJG01000431">
    <property type="protein sequence ID" value="KJK36471.1"/>
    <property type="molecule type" value="Genomic_DNA"/>
</dbReference>
<comment type="function">
    <text evidence="6">Also exhibits azoreductase activity. Catalyzes the reductive cleavage of the azo bond in aromatic azo compounds to the corresponding amines.</text>
</comment>
<reference evidence="8 9" key="1">
    <citation type="submission" date="2015-02" db="EMBL/GenBank/DDBJ databases">
        <authorList>
            <person name="Ju K.-S."/>
            <person name="Doroghazi J.R."/>
            <person name="Metcalf W."/>
        </authorList>
    </citation>
    <scope>NUCLEOTIDE SEQUENCE [LARGE SCALE GENOMIC DNA]</scope>
    <source>
        <strain evidence="8 9">NRRL B-16140</strain>
    </source>
</reference>
<dbReference type="EC" id="1.6.5.-" evidence="6"/>
<comment type="cofactor">
    <cofactor evidence="6">
        <name>FMN</name>
        <dbReference type="ChEBI" id="CHEBI:58210"/>
    </cofactor>
    <text evidence="6">Binds 1 FMN per subunit.</text>
</comment>
<comment type="catalytic activity">
    <reaction evidence="5">
        <text>N,N-dimethyl-1,4-phenylenediamine + anthranilate + 2 NAD(+) = 2-(4-dimethylaminophenyl)diazenylbenzoate + 2 NADH + 2 H(+)</text>
        <dbReference type="Rhea" id="RHEA:55872"/>
        <dbReference type="ChEBI" id="CHEBI:15378"/>
        <dbReference type="ChEBI" id="CHEBI:15783"/>
        <dbReference type="ChEBI" id="CHEBI:16567"/>
        <dbReference type="ChEBI" id="CHEBI:57540"/>
        <dbReference type="ChEBI" id="CHEBI:57945"/>
        <dbReference type="ChEBI" id="CHEBI:71579"/>
        <dbReference type="EC" id="1.7.1.17"/>
    </reaction>
    <physiologicalReaction direction="right-to-left" evidence="5">
        <dbReference type="Rhea" id="RHEA:55874"/>
    </physiologicalReaction>
</comment>
<dbReference type="SUPFAM" id="SSF52218">
    <property type="entry name" value="Flavoproteins"/>
    <property type="match status" value="1"/>
</dbReference>
<keyword evidence="4 6" id="KW-0520">NAD</keyword>
<feature type="binding site" evidence="6">
    <location>
        <position position="10"/>
    </location>
    <ligand>
        <name>FMN</name>
        <dbReference type="ChEBI" id="CHEBI:58210"/>
    </ligand>
</feature>
<dbReference type="Pfam" id="PF02525">
    <property type="entry name" value="Flavodoxin_2"/>
    <property type="match status" value="1"/>
</dbReference>
<evidence type="ECO:0000256" key="5">
    <source>
        <dbReference type="ARBA" id="ARBA00048542"/>
    </source>
</evidence>
<dbReference type="AlphaFoldDB" id="A0A0F0GJ90"/>
<dbReference type="PANTHER" id="PTHR43741:SF4">
    <property type="entry name" value="FMN-DEPENDENT NADH:QUINONE OXIDOREDUCTASE"/>
    <property type="match status" value="1"/>
</dbReference>
<dbReference type="InterPro" id="IPR003680">
    <property type="entry name" value="Flavodoxin_fold"/>
</dbReference>
<dbReference type="Gene3D" id="3.40.50.360">
    <property type="match status" value="1"/>
</dbReference>
<dbReference type="eggNOG" id="COG1182">
    <property type="taxonomic scope" value="Bacteria"/>
</dbReference>
<comment type="caution">
    <text evidence="8">The sequence shown here is derived from an EMBL/GenBank/DDBJ whole genome shotgun (WGS) entry which is preliminary data.</text>
</comment>
<proteinExistence type="inferred from homology"/>
<dbReference type="Proteomes" id="UP000033393">
    <property type="component" value="Unassembled WGS sequence"/>
</dbReference>
<dbReference type="InterPro" id="IPR050104">
    <property type="entry name" value="FMN-dep_NADH:Q_OxRdtase_AzoR1"/>
</dbReference>
<comment type="caution">
    <text evidence="6">Lacks conserved residue(s) required for the propagation of feature annotation.</text>
</comment>
<dbReference type="STRING" id="68170.GCA_000974445_06353"/>
<comment type="function">
    <text evidence="6">Quinone reductase that provides resistance to thiol-specific stress caused by electrophilic quinones.</text>
</comment>
<feature type="binding site" evidence="6">
    <location>
        <begin position="78"/>
        <end position="81"/>
    </location>
    <ligand>
        <name>FMN</name>
        <dbReference type="ChEBI" id="CHEBI:58210"/>
    </ligand>
</feature>
<name>A0A0F0GJ90_LENAE</name>
<keyword evidence="1 6" id="KW-0285">Flavoprotein</keyword>
<dbReference type="EC" id="1.7.1.17" evidence="6"/>
<dbReference type="RefSeq" id="WP_045317414.1">
    <property type="nucleotide sequence ID" value="NZ_JYJG01000431.1"/>
</dbReference>
<dbReference type="GO" id="GO:0016655">
    <property type="term" value="F:oxidoreductase activity, acting on NAD(P)H, quinone or similar compound as acceptor"/>
    <property type="evidence" value="ECO:0007669"/>
    <property type="project" value="InterPro"/>
</dbReference>
<comment type="catalytic activity">
    <reaction evidence="6">
        <text>2 a quinone + NADH + H(+) = 2 a 1,4-benzosemiquinone + NAD(+)</text>
        <dbReference type="Rhea" id="RHEA:65952"/>
        <dbReference type="ChEBI" id="CHEBI:15378"/>
        <dbReference type="ChEBI" id="CHEBI:57540"/>
        <dbReference type="ChEBI" id="CHEBI:57945"/>
        <dbReference type="ChEBI" id="CHEBI:132124"/>
        <dbReference type="ChEBI" id="CHEBI:134225"/>
    </reaction>
</comment>
<evidence type="ECO:0000313" key="9">
    <source>
        <dbReference type="Proteomes" id="UP000033393"/>
    </source>
</evidence>
<accession>A0A0F0GJ90</accession>
<dbReference type="HAMAP" id="MF_01216">
    <property type="entry name" value="Azoreductase_type1"/>
    <property type="match status" value="1"/>
</dbReference>
<evidence type="ECO:0000259" key="7">
    <source>
        <dbReference type="Pfam" id="PF02525"/>
    </source>
</evidence>
<dbReference type="OrthoDB" id="9805013at2"/>
<dbReference type="GO" id="GO:0016652">
    <property type="term" value="F:oxidoreductase activity, acting on NAD(P)H as acceptor"/>
    <property type="evidence" value="ECO:0007669"/>
    <property type="project" value="UniProtKB-UniRule"/>
</dbReference>
<evidence type="ECO:0000256" key="4">
    <source>
        <dbReference type="ARBA" id="ARBA00023027"/>
    </source>
</evidence>
<dbReference type="GO" id="GO:0009055">
    <property type="term" value="F:electron transfer activity"/>
    <property type="evidence" value="ECO:0007669"/>
    <property type="project" value="UniProtKB-UniRule"/>
</dbReference>
<evidence type="ECO:0000256" key="1">
    <source>
        <dbReference type="ARBA" id="ARBA00022630"/>
    </source>
</evidence>
<dbReference type="GO" id="GO:0010181">
    <property type="term" value="F:FMN binding"/>
    <property type="evidence" value="ECO:0007669"/>
    <property type="project" value="UniProtKB-UniRule"/>
</dbReference>